<evidence type="ECO:0000256" key="2">
    <source>
        <dbReference type="ARBA" id="ARBA00004496"/>
    </source>
</evidence>
<dbReference type="Pfam" id="PF16815">
    <property type="entry name" value="HRI1"/>
    <property type="match status" value="1"/>
</dbReference>
<dbReference type="VEuPathDB" id="FungiDB:SCODWIG_01634"/>
<organism evidence="8 9">
    <name type="scientific">Saccharomycodes ludwigii</name>
    <dbReference type="NCBI Taxonomy" id="36035"/>
    <lineage>
        <taxon>Eukaryota</taxon>
        <taxon>Fungi</taxon>
        <taxon>Dikarya</taxon>
        <taxon>Ascomycota</taxon>
        <taxon>Saccharomycotina</taxon>
        <taxon>Saccharomycetes</taxon>
        <taxon>Saccharomycodales</taxon>
        <taxon>Saccharomycodaceae</taxon>
        <taxon>Saccharomycodes</taxon>
    </lineage>
</organism>
<evidence type="ECO:0000256" key="3">
    <source>
        <dbReference type="ARBA" id="ARBA00005229"/>
    </source>
</evidence>
<gene>
    <name evidence="8" type="ORF">SCODWIG_01634</name>
</gene>
<dbReference type="InterPro" id="IPR043047">
    <property type="entry name" value="Hri1_N_sf"/>
</dbReference>
<evidence type="ECO:0000256" key="6">
    <source>
        <dbReference type="ARBA" id="ARBA00023242"/>
    </source>
</evidence>
<comment type="similarity">
    <text evidence="3">Belongs to the HRI1 family.</text>
</comment>
<keyword evidence="9" id="KW-1185">Reference proteome</keyword>
<evidence type="ECO:0000256" key="1">
    <source>
        <dbReference type="ARBA" id="ARBA00004123"/>
    </source>
</evidence>
<evidence type="ECO:0000313" key="9">
    <source>
        <dbReference type="Proteomes" id="UP000262825"/>
    </source>
</evidence>
<sequence length="220" mass="25170">MSIFSERVSIQWEDEPSPNEPTSTWVLTAANGDFVDTRINLTTKIPEWVSTGKELEIETKPGYEYSINFQLILDSTSEPNSCNSDVGNFKQLPNSNYRLEEGSMANPTQNKKIMSYKEIWRTLDPNRSTPENLVEIDTGSISEKEEIGFESKVWELPGNRGRFITIGYFGQGVAVNENYEYQTIRLYKNRVLYSDGNDYQKIFAPFLGKGISGMEWIQKC</sequence>
<comment type="subcellular location">
    <subcellularLocation>
        <location evidence="2">Cytoplasm</location>
    </subcellularLocation>
    <subcellularLocation>
        <location evidence="1">Nucleus</location>
    </subcellularLocation>
</comment>
<keyword evidence="5" id="KW-0963">Cytoplasm</keyword>
<evidence type="ECO:0000256" key="5">
    <source>
        <dbReference type="ARBA" id="ARBA00022490"/>
    </source>
</evidence>
<dbReference type="Proteomes" id="UP000262825">
    <property type="component" value="Unassembled WGS sequence"/>
</dbReference>
<reference evidence="9" key="1">
    <citation type="submission" date="2018-06" db="EMBL/GenBank/DDBJ databases">
        <authorList>
            <person name="Guldener U."/>
        </authorList>
    </citation>
    <scope>NUCLEOTIDE SEQUENCE [LARGE SCALE GENOMIC DNA]</scope>
    <source>
        <strain evidence="9">UTAD17</strain>
    </source>
</reference>
<evidence type="ECO:0000256" key="7">
    <source>
        <dbReference type="SAM" id="MobiDB-lite"/>
    </source>
</evidence>
<name>A0A376B5E2_9ASCO</name>
<dbReference type="GO" id="GO:0005737">
    <property type="term" value="C:cytoplasm"/>
    <property type="evidence" value="ECO:0007669"/>
    <property type="project" value="UniProtKB-SubCell"/>
</dbReference>
<dbReference type="CDD" id="cd11692">
    <property type="entry name" value="HRI1_N_like"/>
    <property type="match status" value="1"/>
</dbReference>
<dbReference type="GO" id="GO:0005634">
    <property type="term" value="C:nucleus"/>
    <property type="evidence" value="ECO:0007669"/>
    <property type="project" value="UniProtKB-SubCell"/>
</dbReference>
<evidence type="ECO:0000313" key="8">
    <source>
        <dbReference type="EMBL" id="SSD59873.1"/>
    </source>
</evidence>
<feature type="region of interest" description="Disordered" evidence="7">
    <location>
        <begin position="1"/>
        <end position="21"/>
    </location>
</feature>
<dbReference type="EMBL" id="UFAJ01000223">
    <property type="protein sequence ID" value="SSD59873.1"/>
    <property type="molecule type" value="Genomic_DNA"/>
</dbReference>
<protein>
    <recommendedName>
        <fullName evidence="4">Protein HRI1</fullName>
    </recommendedName>
</protein>
<proteinExistence type="inferred from homology"/>
<evidence type="ECO:0000256" key="4">
    <source>
        <dbReference type="ARBA" id="ARBA00017063"/>
    </source>
</evidence>
<keyword evidence="6" id="KW-0539">Nucleus</keyword>
<dbReference type="AlphaFoldDB" id="A0A376B5E2"/>
<dbReference type="InterPro" id="IPR038744">
    <property type="entry name" value="Hri1_N"/>
</dbReference>
<accession>A0A376B5E2</accession>
<dbReference type="Gene3D" id="2.40.128.320">
    <property type="entry name" value="Protein HRI1, N-terminal domain"/>
    <property type="match status" value="1"/>
</dbReference>
<dbReference type="InterPro" id="IPR031818">
    <property type="entry name" value="Hri1"/>
</dbReference>